<feature type="transmembrane region" description="Helical" evidence="8">
    <location>
        <begin position="422"/>
        <end position="443"/>
    </location>
</feature>
<evidence type="ECO:0000256" key="1">
    <source>
        <dbReference type="ARBA" id="ARBA00004141"/>
    </source>
</evidence>
<dbReference type="PROSITE" id="PS00216">
    <property type="entry name" value="SUGAR_TRANSPORT_1"/>
    <property type="match status" value="2"/>
</dbReference>
<dbReference type="InterPro" id="IPR020846">
    <property type="entry name" value="MFS_dom"/>
</dbReference>
<comment type="caution">
    <text evidence="10">The sequence shown here is derived from an EMBL/GenBank/DDBJ whole genome shotgun (WGS) entry which is preliminary data.</text>
</comment>
<proteinExistence type="inferred from homology"/>
<evidence type="ECO:0000313" key="10">
    <source>
        <dbReference type="EMBL" id="KAK5955546.1"/>
    </source>
</evidence>
<dbReference type="PANTHER" id="PTHR48022">
    <property type="entry name" value="PLASTIDIC GLUCOSE TRANSPORTER 4"/>
    <property type="match status" value="1"/>
</dbReference>
<evidence type="ECO:0000256" key="6">
    <source>
        <dbReference type="ARBA" id="ARBA00023136"/>
    </source>
</evidence>
<sequence>MTKDSDIVGEALARVLPAYGKSWYRVPHLLQLNLVLLVPLLSSAVAGYDGSMMNGLQATSSWKTYFNNPAGQKLGVVNAAQSIGSVACLPFVGYLSDRIGRRWTLFSGALLVVISSIIQATSINYAQFVISRLLVGVGGMLVTQPSPMLITELSYPTHRGKFTSLFWTCYYFGAILAAWSTYGTQKHIGNSDWAWRAPSILQAAYPILQLCFFWFLPESPRWLIANGKIEKARHILARYHTGGDANHELIEFEMAEIENAIEMEKQAATTKWSSLVSTPGNRKRTLIAVCVGAFAQWNGVAVVSYYLTLVLDTVGVKDPDTQTLINGILQIFNFWAAVSAAFLVDRLGRRTLFLWSGAGMLVSFVIWTACSAVFDTSGSHAAGLTVVVFIFVYYFHYDIAYTPLLFGYPTEIFPFSLRAKGLTVEMIAIYGSLVILAFVNPIALDNIGWHYYIVFCVLLVIIFATTWFLFPETKGYSLEEIAGIFDGPDYRRRMDSGVYKEDIIVAGKNGSKEAEHVDQVA</sequence>
<keyword evidence="4 8" id="KW-0812">Transmembrane</keyword>
<dbReference type="Proteomes" id="UP001316803">
    <property type="component" value="Unassembled WGS sequence"/>
</dbReference>
<dbReference type="GO" id="GO:0005351">
    <property type="term" value="F:carbohydrate:proton symporter activity"/>
    <property type="evidence" value="ECO:0007669"/>
    <property type="project" value="TreeGrafter"/>
</dbReference>
<protein>
    <recommendedName>
        <fullName evidence="9">Major facilitator superfamily (MFS) profile domain-containing protein</fullName>
    </recommendedName>
</protein>
<dbReference type="Gene3D" id="1.20.1250.20">
    <property type="entry name" value="MFS general substrate transporter like domains"/>
    <property type="match status" value="1"/>
</dbReference>
<feature type="transmembrane region" description="Helical" evidence="8">
    <location>
        <begin position="29"/>
        <end position="48"/>
    </location>
</feature>
<dbReference type="InterPro" id="IPR005828">
    <property type="entry name" value="MFS_sugar_transport-like"/>
</dbReference>
<dbReference type="PROSITE" id="PS50850">
    <property type="entry name" value="MFS"/>
    <property type="match status" value="1"/>
</dbReference>
<evidence type="ECO:0000256" key="4">
    <source>
        <dbReference type="ARBA" id="ARBA00022692"/>
    </source>
</evidence>
<dbReference type="SUPFAM" id="SSF103473">
    <property type="entry name" value="MFS general substrate transporter"/>
    <property type="match status" value="1"/>
</dbReference>
<feature type="transmembrane region" description="Helical" evidence="8">
    <location>
        <begin position="129"/>
        <end position="150"/>
    </location>
</feature>
<evidence type="ECO:0000256" key="5">
    <source>
        <dbReference type="ARBA" id="ARBA00022989"/>
    </source>
</evidence>
<evidence type="ECO:0000256" key="8">
    <source>
        <dbReference type="SAM" id="Phobius"/>
    </source>
</evidence>
<keyword evidence="6 8" id="KW-0472">Membrane</keyword>
<dbReference type="PRINTS" id="PR00171">
    <property type="entry name" value="SUGRTRNSPORT"/>
</dbReference>
<evidence type="ECO:0000313" key="11">
    <source>
        <dbReference type="Proteomes" id="UP001316803"/>
    </source>
</evidence>
<feature type="transmembrane region" description="Helical" evidence="8">
    <location>
        <begin position="286"/>
        <end position="307"/>
    </location>
</feature>
<dbReference type="InterPro" id="IPR003663">
    <property type="entry name" value="Sugar/inositol_transpt"/>
</dbReference>
<feature type="transmembrane region" description="Helical" evidence="8">
    <location>
        <begin position="449"/>
        <end position="470"/>
    </location>
</feature>
<dbReference type="NCBIfam" id="TIGR00879">
    <property type="entry name" value="SP"/>
    <property type="match status" value="1"/>
</dbReference>
<feature type="transmembrane region" description="Helical" evidence="8">
    <location>
        <begin position="103"/>
        <end position="123"/>
    </location>
</feature>
<accession>A0AAN8EX46</accession>
<gene>
    <name evidence="10" type="ORF">OHC33_003187</name>
</gene>
<feature type="transmembrane region" description="Helical" evidence="8">
    <location>
        <begin position="380"/>
        <end position="401"/>
    </location>
</feature>
<keyword evidence="5 8" id="KW-1133">Transmembrane helix</keyword>
<evidence type="ECO:0000256" key="3">
    <source>
        <dbReference type="ARBA" id="ARBA00022448"/>
    </source>
</evidence>
<dbReference type="AlphaFoldDB" id="A0AAN8EX46"/>
<dbReference type="GO" id="GO:0016020">
    <property type="term" value="C:membrane"/>
    <property type="evidence" value="ECO:0007669"/>
    <property type="project" value="UniProtKB-SubCell"/>
</dbReference>
<feature type="transmembrane region" description="Helical" evidence="8">
    <location>
        <begin position="327"/>
        <end position="345"/>
    </location>
</feature>
<dbReference type="EMBL" id="JAKLMC020000006">
    <property type="protein sequence ID" value="KAK5955546.1"/>
    <property type="molecule type" value="Genomic_DNA"/>
</dbReference>
<evidence type="ECO:0000256" key="2">
    <source>
        <dbReference type="ARBA" id="ARBA00010992"/>
    </source>
</evidence>
<dbReference type="FunFam" id="1.20.1250.20:FF:000117">
    <property type="entry name" value="MFS hexose transporter"/>
    <property type="match status" value="1"/>
</dbReference>
<dbReference type="InterPro" id="IPR005829">
    <property type="entry name" value="Sugar_transporter_CS"/>
</dbReference>
<comment type="subcellular location">
    <subcellularLocation>
        <location evidence="1">Membrane</location>
        <topology evidence="1">Multi-pass membrane protein</topology>
    </subcellularLocation>
</comment>
<reference evidence="10 11" key="1">
    <citation type="submission" date="2022-12" db="EMBL/GenBank/DDBJ databases">
        <title>Genomic features and morphological characterization of a novel Knufia sp. strain isolated from spacecraft assembly facility.</title>
        <authorList>
            <person name="Teixeira M."/>
            <person name="Chander A.M."/>
            <person name="Stajich J.E."/>
            <person name="Venkateswaran K."/>
        </authorList>
    </citation>
    <scope>NUCLEOTIDE SEQUENCE [LARGE SCALE GENOMIC DNA]</scope>
    <source>
        <strain evidence="10 11">FJI-L2-BK-P2</strain>
    </source>
</reference>
<name>A0AAN8EX46_9EURO</name>
<dbReference type="InterPro" id="IPR050360">
    <property type="entry name" value="MFS_Sugar_Transporters"/>
</dbReference>
<organism evidence="10 11">
    <name type="scientific">Knufia fluminis</name>
    <dbReference type="NCBI Taxonomy" id="191047"/>
    <lineage>
        <taxon>Eukaryota</taxon>
        <taxon>Fungi</taxon>
        <taxon>Dikarya</taxon>
        <taxon>Ascomycota</taxon>
        <taxon>Pezizomycotina</taxon>
        <taxon>Eurotiomycetes</taxon>
        <taxon>Chaetothyriomycetidae</taxon>
        <taxon>Chaetothyriales</taxon>
        <taxon>Trichomeriaceae</taxon>
        <taxon>Knufia</taxon>
    </lineage>
</organism>
<keyword evidence="3 7" id="KW-0813">Transport</keyword>
<dbReference type="Pfam" id="PF00083">
    <property type="entry name" value="Sugar_tr"/>
    <property type="match status" value="1"/>
</dbReference>
<evidence type="ECO:0000259" key="9">
    <source>
        <dbReference type="PROSITE" id="PS50850"/>
    </source>
</evidence>
<feature type="transmembrane region" description="Helical" evidence="8">
    <location>
        <begin position="352"/>
        <end position="374"/>
    </location>
</feature>
<dbReference type="PANTHER" id="PTHR48022:SF3">
    <property type="entry name" value="HEXOSE TRANSPORTER PROTEIN (AFU_ORTHOLOGUE AFUA_8G04480)-RELATED"/>
    <property type="match status" value="1"/>
</dbReference>
<feature type="domain" description="Major facilitator superfamily (MFS) profile" evidence="9">
    <location>
        <begin position="35"/>
        <end position="474"/>
    </location>
</feature>
<dbReference type="InterPro" id="IPR036259">
    <property type="entry name" value="MFS_trans_sf"/>
</dbReference>
<feature type="transmembrane region" description="Helical" evidence="8">
    <location>
        <begin position="162"/>
        <end position="182"/>
    </location>
</feature>
<evidence type="ECO:0000256" key="7">
    <source>
        <dbReference type="RuleBase" id="RU003346"/>
    </source>
</evidence>
<keyword evidence="11" id="KW-1185">Reference proteome</keyword>
<feature type="transmembrane region" description="Helical" evidence="8">
    <location>
        <begin position="194"/>
        <end position="216"/>
    </location>
</feature>
<comment type="similarity">
    <text evidence="2 7">Belongs to the major facilitator superfamily. Sugar transporter (TC 2.A.1.1) family.</text>
</comment>